<evidence type="ECO:0000256" key="1">
    <source>
        <dbReference type="SAM" id="Coils"/>
    </source>
</evidence>
<feature type="coiled-coil region" evidence="1">
    <location>
        <begin position="95"/>
        <end position="122"/>
    </location>
</feature>
<gene>
    <name evidence="2" type="ORF">Ciccas_000725</name>
</gene>
<name>A0ABD2QMD8_9PLAT</name>
<organism evidence="2 3">
    <name type="scientific">Cichlidogyrus casuarinus</name>
    <dbReference type="NCBI Taxonomy" id="1844966"/>
    <lineage>
        <taxon>Eukaryota</taxon>
        <taxon>Metazoa</taxon>
        <taxon>Spiralia</taxon>
        <taxon>Lophotrochozoa</taxon>
        <taxon>Platyhelminthes</taxon>
        <taxon>Monogenea</taxon>
        <taxon>Monopisthocotylea</taxon>
        <taxon>Dactylogyridea</taxon>
        <taxon>Ancyrocephalidae</taxon>
        <taxon>Cichlidogyrus</taxon>
    </lineage>
</organism>
<evidence type="ECO:0000313" key="2">
    <source>
        <dbReference type="EMBL" id="KAL3320593.1"/>
    </source>
</evidence>
<comment type="caution">
    <text evidence="2">The sequence shown here is derived from an EMBL/GenBank/DDBJ whole genome shotgun (WGS) entry which is preliminary data.</text>
</comment>
<accession>A0ABD2QMD8</accession>
<dbReference type="Proteomes" id="UP001626550">
    <property type="component" value="Unassembled WGS sequence"/>
</dbReference>
<evidence type="ECO:0000313" key="3">
    <source>
        <dbReference type="Proteomes" id="UP001626550"/>
    </source>
</evidence>
<sequence>MQRLAISEEEKKREQIFRIRNAPFKIDEKRINIKTYQQLIQEKTAVKGGVPRSPRPRNLDRLTACKIESFNHQKDFELIKGIKNHRDAIANRAKFAKTKSTVKEEEDTLRQAEHDLHVARELLLQIHQRREALELGHGRIRPFVIQDTQLNFE</sequence>
<proteinExistence type="predicted"/>
<keyword evidence="1" id="KW-0175">Coiled coil</keyword>
<dbReference type="EMBL" id="JBJKFK010000042">
    <property type="protein sequence ID" value="KAL3320593.1"/>
    <property type="molecule type" value="Genomic_DNA"/>
</dbReference>
<dbReference type="AlphaFoldDB" id="A0ABD2QMD8"/>
<reference evidence="2 3" key="1">
    <citation type="submission" date="2024-11" db="EMBL/GenBank/DDBJ databases">
        <title>Adaptive evolution of stress response genes in parasites aligns with host niche diversity.</title>
        <authorList>
            <person name="Hahn C."/>
            <person name="Resl P."/>
        </authorList>
    </citation>
    <scope>NUCLEOTIDE SEQUENCE [LARGE SCALE GENOMIC DNA]</scope>
    <source>
        <strain evidence="2">EGGRZ-B1_66</strain>
        <tissue evidence="2">Body</tissue>
    </source>
</reference>
<keyword evidence="3" id="KW-1185">Reference proteome</keyword>
<protein>
    <submittedName>
        <fullName evidence="2">Uncharacterized protein</fullName>
    </submittedName>
</protein>